<gene>
    <name evidence="3" type="ORF">Aph01nite_32290</name>
</gene>
<evidence type="ECO:0000313" key="4">
    <source>
        <dbReference type="Proteomes" id="UP000640052"/>
    </source>
</evidence>
<evidence type="ECO:0008006" key="5">
    <source>
        <dbReference type="Google" id="ProtNLM"/>
    </source>
</evidence>
<dbReference type="AlphaFoldDB" id="A0A919UKD3"/>
<name>A0A919UKD3_9ACTN</name>
<dbReference type="RefSeq" id="WP_204041656.1">
    <property type="nucleotide sequence ID" value="NZ_BOOA01000023.1"/>
</dbReference>
<proteinExistence type="predicted"/>
<feature type="region of interest" description="Disordered" evidence="1">
    <location>
        <begin position="21"/>
        <end position="43"/>
    </location>
</feature>
<evidence type="ECO:0000256" key="2">
    <source>
        <dbReference type="SAM" id="SignalP"/>
    </source>
</evidence>
<reference evidence="3" key="1">
    <citation type="submission" date="2021-01" db="EMBL/GenBank/DDBJ databases">
        <title>Whole genome shotgun sequence of Acrocarpospora phusangensis NBRC 108782.</title>
        <authorList>
            <person name="Komaki H."/>
            <person name="Tamura T."/>
        </authorList>
    </citation>
    <scope>NUCLEOTIDE SEQUENCE</scope>
    <source>
        <strain evidence="3">NBRC 108782</strain>
    </source>
</reference>
<feature type="signal peptide" evidence="2">
    <location>
        <begin position="1"/>
        <end position="26"/>
    </location>
</feature>
<feature type="region of interest" description="Disordered" evidence="1">
    <location>
        <begin position="89"/>
        <end position="108"/>
    </location>
</feature>
<dbReference type="EMBL" id="BOOA01000023">
    <property type="protein sequence ID" value="GIH24919.1"/>
    <property type="molecule type" value="Genomic_DNA"/>
</dbReference>
<keyword evidence="2" id="KW-0732">Signal</keyword>
<sequence length="108" mass="11043">MFRRLVIVASAVALLAIMGSASNSSATDRRDRKPTLSLPGAGPAARAVDDAAEFLYGLSNIPGASIGGNITCGAANVLWALAGRPRSTCGKESAARRNGTEGLDLDIE</sequence>
<evidence type="ECO:0000313" key="3">
    <source>
        <dbReference type="EMBL" id="GIH24919.1"/>
    </source>
</evidence>
<protein>
    <recommendedName>
        <fullName evidence="5">Chaplin domain-containing protein</fullName>
    </recommendedName>
</protein>
<evidence type="ECO:0000256" key="1">
    <source>
        <dbReference type="SAM" id="MobiDB-lite"/>
    </source>
</evidence>
<keyword evidence="4" id="KW-1185">Reference proteome</keyword>
<dbReference type="Proteomes" id="UP000640052">
    <property type="component" value="Unassembled WGS sequence"/>
</dbReference>
<feature type="chain" id="PRO_5037633793" description="Chaplin domain-containing protein" evidence="2">
    <location>
        <begin position="27"/>
        <end position="108"/>
    </location>
</feature>
<comment type="caution">
    <text evidence="3">The sequence shown here is derived from an EMBL/GenBank/DDBJ whole genome shotgun (WGS) entry which is preliminary data.</text>
</comment>
<accession>A0A919UKD3</accession>
<organism evidence="3 4">
    <name type="scientific">Acrocarpospora phusangensis</name>
    <dbReference type="NCBI Taxonomy" id="1070424"/>
    <lineage>
        <taxon>Bacteria</taxon>
        <taxon>Bacillati</taxon>
        <taxon>Actinomycetota</taxon>
        <taxon>Actinomycetes</taxon>
        <taxon>Streptosporangiales</taxon>
        <taxon>Streptosporangiaceae</taxon>
        <taxon>Acrocarpospora</taxon>
    </lineage>
</organism>